<organism evidence="2 3">
    <name type="scientific">Effusibacillus dendaii</name>
    <dbReference type="NCBI Taxonomy" id="2743772"/>
    <lineage>
        <taxon>Bacteria</taxon>
        <taxon>Bacillati</taxon>
        <taxon>Bacillota</taxon>
        <taxon>Bacilli</taxon>
        <taxon>Bacillales</taxon>
        <taxon>Alicyclobacillaceae</taxon>
        <taxon>Effusibacillus</taxon>
    </lineage>
</organism>
<dbReference type="InterPro" id="IPR014782">
    <property type="entry name" value="Peptidase_M1_dom"/>
</dbReference>
<feature type="domain" description="Peptidase M1 membrane alanine aminopeptidase" evidence="1">
    <location>
        <begin position="326"/>
        <end position="473"/>
    </location>
</feature>
<dbReference type="InterPro" id="IPR034015">
    <property type="entry name" value="M1_LTA4H"/>
</dbReference>
<dbReference type="Proteomes" id="UP000593802">
    <property type="component" value="Chromosome"/>
</dbReference>
<dbReference type="Gene3D" id="1.10.390.10">
    <property type="entry name" value="Neutral Protease Domain 2"/>
    <property type="match status" value="1"/>
</dbReference>
<dbReference type="PANTHER" id="PTHR45726">
    <property type="entry name" value="LEUKOTRIENE A-4 HYDROLASE"/>
    <property type="match status" value="1"/>
</dbReference>
<dbReference type="InterPro" id="IPR027268">
    <property type="entry name" value="Peptidase_M4/M1_CTD_sf"/>
</dbReference>
<dbReference type="AlphaFoldDB" id="A0A7I8DGD5"/>
<dbReference type="RefSeq" id="WP_200757880.1">
    <property type="nucleotide sequence ID" value="NZ_AP023366.1"/>
</dbReference>
<dbReference type="EMBL" id="AP023366">
    <property type="protein sequence ID" value="BCJ87650.1"/>
    <property type="molecule type" value="Genomic_DNA"/>
</dbReference>
<name>A0A7I8DGD5_9BACL</name>
<dbReference type="GO" id="GO:0008237">
    <property type="term" value="F:metallopeptidase activity"/>
    <property type="evidence" value="ECO:0007669"/>
    <property type="project" value="InterPro"/>
</dbReference>
<dbReference type="KEGG" id="eff:skT53_26350"/>
<evidence type="ECO:0000313" key="3">
    <source>
        <dbReference type="Proteomes" id="UP000593802"/>
    </source>
</evidence>
<accession>A0A7I8DGD5</accession>
<reference evidence="2 3" key="1">
    <citation type="submission" date="2020-08" db="EMBL/GenBank/DDBJ databases">
        <title>Complete Genome Sequence of Effusibacillus dendaii Strain skT53, Isolated from Farmland soil.</title>
        <authorList>
            <person name="Konishi T."/>
            <person name="Kawasaki H."/>
        </authorList>
    </citation>
    <scope>NUCLEOTIDE SEQUENCE [LARGE SCALE GENOMIC DNA]</scope>
    <source>
        <strain evidence="3">skT53</strain>
    </source>
</reference>
<dbReference type="PANTHER" id="PTHR45726:SF3">
    <property type="entry name" value="LEUKOTRIENE A-4 HYDROLASE"/>
    <property type="match status" value="1"/>
</dbReference>
<dbReference type="Pfam" id="PF01433">
    <property type="entry name" value="Peptidase_M1"/>
    <property type="match status" value="1"/>
</dbReference>
<protein>
    <recommendedName>
        <fullName evidence="1">Peptidase M1 membrane alanine aminopeptidase domain-containing protein</fullName>
    </recommendedName>
</protein>
<gene>
    <name evidence="2" type="ORF">skT53_26350</name>
</gene>
<evidence type="ECO:0000259" key="1">
    <source>
        <dbReference type="Pfam" id="PF01433"/>
    </source>
</evidence>
<dbReference type="SUPFAM" id="SSF55486">
    <property type="entry name" value="Metalloproteases ('zincins'), catalytic domain"/>
    <property type="match status" value="1"/>
</dbReference>
<keyword evidence="3" id="KW-1185">Reference proteome</keyword>
<proteinExistence type="predicted"/>
<sequence>MFSSKKQLFFYQLILSFFATAIILGIFLRPAQGWIAYLQSQWNHWQSSSLFVSNQAVTDAHVKYQIDADLDTANSLITGTAVVAIPSVPTDNLMFYLFPSTYKPIAIEQVQLNGKTVPFNANAYQLTIPLGGQKKSVQVKIHFSTPIPAAGTRLGETQGVWSLTYWYPILAVWQNGNWIPRPHPYPFGDPFLMDLADYQVRLKYPSHFKWYTSGTLVSAESQGNQSFSEWKADRIRNFALIGGTGWHETSWQTSEGVKVAVAVRNESNLQKLKTIVDNAVKTYTIRFGNDAYPSLSVLEMPTGTTFAHEYPNLALFSDDIWNWKNGEHWIAHEIAHAWWFSSVGTYKALNPWLDEGLADYSALLYTERTDGAAAYRQMIADDWALFRDGKSYAPNRYGTPVQVTGQPADQPYMNFTNETTYYYLMYLRPVLMYHDLRSVLGDQKFFNFLQQFYLKNRLRTVNRQNLEQALTDVDPNALPLLRLWLDTPNEQVIAQVRGRFEK</sequence>
<evidence type="ECO:0000313" key="2">
    <source>
        <dbReference type="EMBL" id="BCJ87650.1"/>
    </source>
</evidence>
<dbReference type="GO" id="GO:0008270">
    <property type="term" value="F:zinc ion binding"/>
    <property type="evidence" value="ECO:0007669"/>
    <property type="project" value="InterPro"/>
</dbReference>